<dbReference type="InterPro" id="IPR036179">
    <property type="entry name" value="Ig-like_dom_sf"/>
</dbReference>
<name>A0AAV4S3I5_CAEEX</name>
<dbReference type="InterPro" id="IPR013098">
    <property type="entry name" value="Ig_I-set"/>
</dbReference>
<dbReference type="AlphaFoldDB" id="A0AAV4S3I5"/>
<organism evidence="2 3">
    <name type="scientific">Caerostris extrusa</name>
    <name type="common">Bark spider</name>
    <name type="synonym">Caerostris bankana</name>
    <dbReference type="NCBI Taxonomy" id="172846"/>
    <lineage>
        <taxon>Eukaryota</taxon>
        <taxon>Metazoa</taxon>
        <taxon>Ecdysozoa</taxon>
        <taxon>Arthropoda</taxon>
        <taxon>Chelicerata</taxon>
        <taxon>Arachnida</taxon>
        <taxon>Araneae</taxon>
        <taxon>Araneomorphae</taxon>
        <taxon>Entelegynae</taxon>
        <taxon>Araneoidea</taxon>
        <taxon>Araneidae</taxon>
        <taxon>Caerostris</taxon>
    </lineage>
</organism>
<reference evidence="2 3" key="1">
    <citation type="submission" date="2021-06" db="EMBL/GenBank/DDBJ databases">
        <title>Caerostris extrusa draft genome.</title>
        <authorList>
            <person name="Kono N."/>
            <person name="Arakawa K."/>
        </authorList>
    </citation>
    <scope>NUCLEOTIDE SEQUENCE [LARGE SCALE GENOMIC DNA]</scope>
</reference>
<dbReference type="SMART" id="SM00409">
    <property type="entry name" value="IG"/>
    <property type="match status" value="1"/>
</dbReference>
<protein>
    <submittedName>
        <fullName evidence="2">Titin</fullName>
    </submittedName>
</protein>
<dbReference type="Gene3D" id="2.60.40.10">
    <property type="entry name" value="Immunoglobulins"/>
    <property type="match status" value="1"/>
</dbReference>
<dbReference type="Proteomes" id="UP001054945">
    <property type="component" value="Unassembled WGS sequence"/>
</dbReference>
<dbReference type="InterPro" id="IPR003599">
    <property type="entry name" value="Ig_sub"/>
</dbReference>
<dbReference type="InterPro" id="IPR007110">
    <property type="entry name" value="Ig-like_dom"/>
</dbReference>
<dbReference type="InterPro" id="IPR013783">
    <property type="entry name" value="Ig-like_fold"/>
</dbReference>
<gene>
    <name evidence="2" type="primary">Ttn_0</name>
    <name evidence="2" type="ORF">CEXT_728981</name>
</gene>
<feature type="domain" description="Ig-like" evidence="1">
    <location>
        <begin position="28"/>
        <end position="118"/>
    </location>
</feature>
<proteinExistence type="predicted"/>
<dbReference type="SUPFAM" id="SSF48726">
    <property type="entry name" value="Immunoglobulin"/>
    <property type="match status" value="1"/>
</dbReference>
<dbReference type="Pfam" id="PF07679">
    <property type="entry name" value="I-set"/>
    <property type="match status" value="1"/>
</dbReference>
<dbReference type="EMBL" id="BPLR01008754">
    <property type="protein sequence ID" value="GIY26982.1"/>
    <property type="molecule type" value="Genomic_DNA"/>
</dbReference>
<evidence type="ECO:0000259" key="1">
    <source>
        <dbReference type="PROSITE" id="PS50835"/>
    </source>
</evidence>
<sequence>MVITPVELPTQGFDEKSAVLSVNDLRAPKINPFHFSGELDVGMRASAHCDVIYGGCTVRIYMVKRWVSTSGNAKRFFSKTDEYTSNLVISKVNADSNGNYTCRVTNAKGSDEKSAVLSVKGINLLELVLLIATSD</sequence>
<evidence type="ECO:0000313" key="2">
    <source>
        <dbReference type="EMBL" id="GIY26982.1"/>
    </source>
</evidence>
<keyword evidence="3" id="KW-1185">Reference proteome</keyword>
<accession>A0AAV4S3I5</accession>
<dbReference type="PROSITE" id="PS50835">
    <property type="entry name" value="IG_LIKE"/>
    <property type="match status" value="1"/>
</dbReference>
<comment type="caution">
    <text evidence="2">The sequence shown here is derived from an EMBL/GenBank/DDBJ whole genome shotgun (WGS) entry which is preliminary data.</text>
</comment>
<evidence type="ECO:0000313" key="3">
    <source>
        <dbReference type="Proteomes" id="UP001054945"/>
    </source>
</evidence>